<name>A0ABQ2QPJ1_9GAMM</name>
<dbReference type="Proteomes" id="UP000654004">
    <property type="component" value="Unassembled WGS sequence"/>
</dbReference>
<evidence type="ECO:0000313" key="5">
    <source>
        <dbReference type="Proteomes" id="UP000654004"/>
    </source>
</evidence>
<dbReference type="EMBL" id="BMQW01000006">
    <property type="protein sequence ID" value="GGP90007.1"/>
    <property type="molecule type" value="Genomic_DNA"/>
</dbReference>
<dbReference type="CDD" id="cd03801">
    <property type="entry name" value="GT4_PimA-like"/>
    <property type="match status" value="1"/>
</dbReference>
<dbReference type="InterPro" id="IPR028098">
    <property type="entry name" value="Glyco_trans_4-like_N"/>
</dbReference>
<reference evidence="5" key="1">
    <citation type="journal article" date="2019" name="Int. J. Syst. Evol. Microbiol.">
        <title>The Global Catalogue of Microorganisms (GCM) 10K type strain sequencing project: providing services to taxonomists for standard genome sequencing and annotation.</title>
        <authorList>
            <consortium name="The Broad Institute Genomics Platform"/>
            <consortium name="The Broad Institute Genome Sequencing Center for Infectious Disease"/>
            <person name="Wu L."/>
            <person name="Ma J."/>
        </authorList>
    </citation>
    <scope>NUCLEOTIDE SEQUENCE [LARGE SCALE GENOMIC DNA]</scope>
    <source>
        <strain evidence="5">JCM 32305</strain>
    </source>
</reference>
<feature type="domain" description="Glycosyltransferase subfamily 4-like N-terminal" evidence="3">
    <location>
        <begin position="14"/>
        <end position="174"/>
    </location>
</feature>
<keyword evidence="5" id="KW-1185">Reference proteome</keyword>
<gene>
    <name evidence="4" type="primary">gumH</name>
    <name evidence="4" type="ORF">GCM10009410_25040</name>
</gene>
<dbReference type="GO" id="GO:0016740">
    <property type="term" value="F:transferase activity"/>
    <property type="evidence" value="ECO:0007669"/>
    <property type="project" value="UniProtKB-KW"/>
</dbReference>
<evidence type="ECO:0000259" key="2">
    <source>
        <dbReference type="Pfam" id="PF00534"/>
    </source>
</evidence>
<protein>
    <submittedName>
        <fullName evidence="4">Glycosyl transferase family 1</fullName>
    </submittedName>
</protein>
<dbReference type="PANTHER" id="PTHR46401">
    <property type="entry name" value="GLYCOSYLTRANSFERASE WBBK-RELATED"/>
    <property type="match status" value="1"/>
</dbReference>
<dbReference type="Pfam" id="PF13439">
    <property type="entry name" value="Glyco_transf_4"/>
    <property type="match status" value="1"/>
</dbReference>
<organism evidence="4 5">
    <name type="scientific">Shewanella ulleungensis</name>
    <dbReference type="NCBI Taxonomy" id="2282699"/>
    <lineage>
        <taxon>Bacteria</taxon>
        <taxon>Pseudomonadati</taxon>
        <taxon>Pseudomonadota</taxon>
        <taxon>Gammaproteobacteria</taxon>
        <taxon>Alteromonadales</taxon>
        <taxon>Shewanellaceae</taxon>
        <taxon>Shewanella</taxon>
    </lineage>
</organism>
<dbReference type="InterPro" id="IPR001296">
    <property type="entry name" value="Glyco_trans_1"/>
</dbReference>
<comment type="caution">
    <text evidence="4">The sequence shown here is derived from an EMBL/GenBank/DDBJ whole genome shotgun (WGS) entry which is preliminary data.</text>
</comment>
<proteinExistence type="predicted"/>
<feature type="domain" description="Glycosyl transferase family 1" evidence="2">
    <location>
        <begin position="187"/>
        <end position="340"/>
    </location>
</feature>
<evidence type="ECO:0000256" key="1">
    <source>
        <dbReference type="ARBA" id="ARBA00022679"/>
    </source>
</evidence>
<dbReference type="Pfam" id="PF00534">
    <property type="entry name" value="Glycos_transf_1"/>
    <property type="match status" value="1"/>
</dbReference>
<evidence type="ECO:0000313" key="4">
    <source>
        <dbReference type="EMBL" id="GGP90007.1"/>
    </source>
</evidence>
<keyword evidence="1 4" id="KW-0808">Transferase</keyword>
<dbReference type="Gene3D" id="3.40.50.2000">
    <property type="entry name" value="Glycogen Phosphorylase B"/>
    <property type="match status" value="2"/>
</dbReference>
<sequence length="363" mass="41479">MRVVHIVRQFLPSIGGLEDVVYNISAEQIKSGCEVTVYTLNTDFQNDNQLLKDEVYAGINVKRFSWMGSKRYSICALPVKLLNEFDVIHVHAVDFFVEYLSSLKRLRLIKSKLVLTTHGGFFHTNNQAYLKRIFFKFITPFSLSQFDVVTCCSINDYDLFKNLNKNVLLIENGVGFRKLGEVDCVNRSRLDDNVFIYFGRFSDNKRLPLLIEFFSSLTRTDIKLKIIGRSKTGNVEIIKDAINKTKSKNVELVLDKSDEDILDYIKGARFTVSASEYEGFGLSVVELMSYGLVPLLSSAPPSFHRFIAESKSGEVFDSNIESFTLAIEKVCDSWSVDMAEKAEGYSRLFSWDTVSERYLDVYQ</sequence>
<dbReference type="PANTHER" id="PTHR46401:SF2">
    <property type="entry name" value="GLYCOSYLTRANSFERASE WBBK-RELATED"/>
    <property type="match status" value="1"/>
</dbReference>
<evidence type="ECO:0000259" key="3">
    <source>
        <dbReference type="Pfam" id="PF13439"/>
    </source>
</evidence>
<dbReference type="SUPFAM" id="SSF53756">
    <property type="entry name" value="UDP-Glycosyltransferase/glycogen phosphorylase"/>
    <property type="match status" value="1"/>
</dbReference>
<accession>A0ABQ2QPJ1</accession>
<dbReference type="RefSeq" id="WP_188956743.1">
    <property type="nucleotide sequence ID" value="NZ_BMQW01000006.1"/>
</dbReference>